<feature type="transmembrane region" description="Helical" evidence="1">
    <location>
        <begin position="53"/>
        <end position="79"/>
    </location>
</feature>
<reference evidence="2 3" key="1">
    <citation type="submission" date="2020-04" db="EMBL/GenBank/DDBJ databases">
        <authorList>
            <person name="Yoon J."/>
        </authorList>
    </citation>
    <scope>NUCLEOTIDE SEQUENCE [LARGE SCALE GENOMIC DNA]</scope>
    <source>
        <strain evidence="2 3">KMU-115</strain>
    </source>
</reference>
<evidence type="ECO:0000313" key="3">
    <source>
        <dbReference type="Proteomes" id="UP000526408"/>
    </source>
</evidence>
<keyword evidence="1" id="KW-0472">Membrane</keyword>
<feature type="transmembrane region" description="Helical" evidence="1">
    <location>
        <begin position="7"/>
        <end position="26"/>
    </location>
</feature>
<protein>
    <submittedName>
        <fullName evidence="2">DUF1467 family protein</fullName>
    </submittedName>
</protein>
<evidence type="ECO:0000256" key="1">
    <source>
        <dbReference type="SAM" id="Phobius"/>
    </source>
</evidence>
<proteinExistence type="predicted"/>
<accession>A0A7X6GWI6</accession>
<keyword evidence="3" id="KW-1185">Reference proteome</keyword>
<dbReference type="InterPro" id="IPR009935">
    <property type="entry name" value="DUF1467"/>
</dbReference>
<gene>
    <name evidence="2" type="ORF">HCU73_03655</name>
</gene>
<dbReference type="EMBL" id="JAAZQQ010000001">
    <property type="protein sequence ID" value="NKX43674.1"/>
    <property type="molecule type" value="Genomic_DNA"/>
</dbReference>
<dbReference type="RefSeq" id="WP_168622026.1">
    <property type="nucleotide sequence ID" value="NZ_JAAZQQ010000001.1"/>
</dbReference>
<dbReference type="Pfam" id="PF07330">
    <property type="entry name" value="DUF1467"/>
    <property type="match status" value="1"/>
</dbReference>
<keyword evidence="1" id="KW-0812">Transmembrane</keyword>
<sequence>MGVVTGLVLYAIIWFMTLFVVLQVGVTSQSDAGERVTGTHGSAPVNPQLKRRFLVTSGVAAVIWAAIAGVILSGAITIADIDLFTRFGLGQPG</sequence>
<keyword evidence="1" id="KW-1133">Transmembrane helix</keyword>
<dbReference type="Proteomes" id="UP000526408">
    <property type="component" value="Unassembled WGS sequence"/>
</dbReference>
<comment type="caution">
    <text evidence="2">The sequence shown here is derived from an EMBL/GenBank/DDBJ whole genome shotgun (WGS) entry which is preliminary data.</text>
</comment>
<name>A0A7X6GWI6_9RHOB</name>
<evidence type="ECO:0000313" key="2">
    <source>
        <dbReference type="EMBL" id="NKX43674.1"/>
    </source>
</evidence>
<dbReference type="AlphaFoldDB" id="A0A7X6GWI6"/>
<organism evidence="2 3">
    <name type="scientific">Roseicyclus persicicus</name>
    <dbReference type="NCBI Taxonomy" id="2650661"/>
    <lineage>
        <taxon>Bacteria</taxon>
        <taxon>Pseudomonadati</taxon>
        <taxon>Pseudomonadota</taxon>
        <taxon>Alphaproteobacteria</taxon>
        <taxon>Rhodobacterales</taxon>
        <taxon>Roseobacteraceae</taxon>
        <taxon>Roseicyclus</taxon>
    </lineage>
</organism>